<evidence type="ECO:0000313" key="4">
    <source>
        <dbReference type="Proteomes" id="UP000004671"/>
    </source>
</evidence>
<dbReference type="PaxDb" id="880073-Calab_2402"/>
<dbReference type="KEGG" id="caby:Cabys_1210"/>
<dbReference type="InParanoid" id="H1XY85"/>
<reference evidence="2 5" key="2">
    <citation type="submission" date="2016-11" db="EMBL/GenBank/DDBJ databases">
        <title>Genomic analysis of Caldithrix abyssi and proposal of a novel bacterial phylum Caldithrichaeota.</title>
        <authorList>
            <person name="Kublanov I."/>
            <person name="Sigalova O."/>
            <person name="Gavrilov S."/>
            <person name="Lebedinsky A."/>
            <person name="Ivanova N."/>
            <person name="Daum C."/>
            <person name="Reddy T."/>
            <person name="Klenk H.P."/>
            <person name="Goker M."/>
            <person name="Reva O."/>
            <person name="Miroshnichenko M."/>
            <person name="Kyprides N."/>
            <person name="Woyke T."/>
            <person name="Gelfand M."/>
        </authorList>
    </citation>
    <scope>NUCLEOTIDE SEQUENCE [LARGE SCALE GENOMIC DNA]</scope>
    <source>
        <strain evidence="2 5">LF13</strain>
    </source>
</reference>
<dbReference type="STRING" id="880073.Cabys_1210"/>
<sequence length="707" mass="79558" precursor="true">MGIMRKILILTLCLFFSRLEAQTLSKPTIDDNSKFTNVGNIGLTVSNYGTIGDGFIKQVPVDQPSCEYPKGSGVEHLFGGGLWVGAQTSSGIKVTTGAFNSARFQAGGSTNFEFTNTADPLDVILERSSLLDNQFYSPEAVSHQDFVADFTDTNTYVPGTTNQIFGHNPMGIAVHMETYAWNYPFADDFVILNYTITNVWDDTLKDVYVGLWADLVVRNVNITPPRIGAPFYQHAGVGYKDNDEMKMVYCYDYDGDPGYTDSYVSITFLGADPQPGDQKYRGKVTHNWWLFSGGIEEYEQPPREEVLRYERMRTNFPDDIYWTNLYQRPGNWMSLISTGPFERIDPGQSINVVFAIVCAKKAGFNPATVDDDDAKANLYENIAWAQKAYYGEDSNRNGKLDFVGTDSTEDVNNNGKLDRYILPTPPTPPIVKIIPGNGKVTIMWDKSAENSVDLISKNKDFEGYRIYRSFLNDDRSSEGIFSSMQLIREFDVIDGLFYDTGFDEIRLDQPKTGTYIDPVTKEVKETEFYYQIEIDGLHNGWQYAFSVTAFDSGDASISLPSLESSRLQNVVVVTPGTPAMPEDKELEIGVYPNPYRVNALWDGTQERQRKLYFYNLPANCEVRIYTLAGDLVGSFIHNAETYRGQDVQWYERFANFGSNVQTVFPGGEHAWDLVTEADQALATGLYLFSVKDLDNGKIYTGKFVVIK</sequence>
<dbReference type="Proteomes" id="UP000004671">
    <property type="component" value="Chromosome"/>
</dbReference>
<dbReference type="EMBL" id="CM001402">
    <property type="protein sequence ID" value="EHO42012.1"/>
    <property type="molecule type" value="Genomic_DNA"/>
</dbReference>
<dbReference type="InterPro" id="IPR013783">
    <property type="entry name" value="Ig-like_fold"/>
</dbReference>
<feature type="chain" id="PRO_5010834687" evidence="1">
    <location>
        <begin position="22"/>
        <end position="707"/>
    </location>
</feature>
<proteinExistence type="predicted"/>
<protein>
    <submittedName>
        <fullName evidence="3">Uncharacterized protein</fullName>
    </submittedName>
</protein>
<evidence type="ECO:0000313" key="5">
    <source>
        <dbReference type="Proteomes" id="UP000183868"/>
    </source>
</evidence>
<dbReference type="Proteomes" id="UP000183868">
    <property type="component" value="Chromosome"/>
</dbReference>
<evidence type="ECO:0000256" key="1">
    <source>
        <dbReference type="SAM" id="SignalP"/>
    </source>
</evidence>
<dbReference type="Gene3D" id="2.60.40.10">
    <property type="entry name" value="Immunoglobulins"/>
    <property type="match status" value="1"/>
</dbReference>
<dbReference type="AlphaFoldDB" id="H1XY85"/>
<reference evidence="3 4" key="1">
    <citation type="submission" date="2011-09" db="EMBL/GenBank/DDBJ databases">
        <title>The permanent draft genome of Caldithrix abyssi DSM 13497.</title>
        <authorList>
            <consortium name="US DOE Joint Genome Institute (JGI-PGF)"/>
            <person name="Lucas S."/>
            <person name="Han J."/>
            <person name="Lapidus A."/>
            <person name="Bruce D."/>
            <person name="Goodwin L."/>
            <person name="Pitluck S."/>
            <person name="Peters L."/>
            <person name="Kyrpides N."/>
            <person name="Mavromatis K."/>
            <person name="Ivanova N."/>
            <person name="Mikhailova N."/>
            <person name="Chertkov O."/>
            <person name="Detter J.C."/>
            <person name="Tapia R."/>
            <person name="Han C."/>
            <person name="Land M."/>
            <person name="Hauser L."/>
            <person name="Markowitz V."/>
            <person name="Cheng J.-F."/>
            <person name="Hugenholtz P."/>
            <person name="Woyke T."/>
            <person name="Wu D."/>
            <person name="Spring S."/>
            <person name="Brambilla E."/>
            <person name="Klenk H.-P."/>
            <person name="Eisen J.A."/>
        </authorList>
    </citation>
    <scope>NUCLEOTIDE SEQUENCE [LARGE SCALE GENOMIC DNA]</scope>
    <source>
        <strain evidence="3 4">DSM 13497</strain>
    </source>
</reference>
<accession>H1XY85</accession>
<dbReference type="InterPro" id="IPR036116">
    <property type="entry name" value="FN3_sf"/>
</dbReference>
<dbReference type="EMBL" id="CP018099">
    <property type="protein sequence ID" value="APF17959.1"/>
    <property type="molecule type" value="Genomic_DNA"/>
</dbReference>
<evidence type="ECO:0000313" key="3">
    <source>
        <dbReference type="EMBL" id="EHO42012.1"/>
    </source>
</evidence>
<keyword evidence="1" id="KW-0732">Signal</keyword>
<dbReference type="eggNOG" id="ENOG502ZA0G">
    <property type="taxonomic scope" value="Bacteria"/>
</dbReference>
<name>H1XY85_CALAY</name>
<dbReference type="HOGENOM" id="CLU_390134_0_0_0"/>
<evidence type="ECO:0000313" key="2">
    <source>
        <dbReference type="EMBL" id="APF17959.1"/>
    </source>
</evidence>
<organism evidence="3 4">
    <name type="scientific">Caldithrix abyssi DSM 13497</name>
    <dbReference type="NCBI Taxonomy" id="880073"/>
    <lineage>
        <taxon>Bacteria</taxon>
        <taxon>Pseudomonadati</taxon>
        <taxon>Calditrichota</taxon>
        <taxon>Calditrichia</taxon>
        <taxon>Calditrichales</taxon>
        <taxon>Calditrichaceae</taxon>
        <taxon>Caldithrix</taxon>
    </lineage>
</organism>
<keyword evidence="4" id="KW-1185">Reference proteome</keyword>
<feature type="signal peptide" evidence="1">
    <location>
        <begin position="1"/>
        <end position="21"/>
    </location>
</feature>
<dbReference type="SUPFAM" id="SSF49265">
    <property type="entry name" value="Fibronectin type III"/>
    <property type="match status" value="1"/>
</dbReference>
<gene>
    <name evidence="2" type="ORF">Cabys_1210</name>
    <name evidence="3" type="ORF">Calab_2402</name>
</gene>